<reference evidence="1" key="1">
    <citation type="submission" date="2021-06" db="EMBL/GenBank/DDBJ databases">
        <authorList>
            <person name="Kallberg Y."/>
            <person name="Tangrot J."/>
            <person name="Rosling A."/>
        </authorList>
    </citation>
    <scope>NUCLEOTIDE SEQUENCE</scope>
    <source>
        <strain evidence="1">AU212A</strain>
    </source>
</reference>
<evidence type="ECO:0000313" key="2">
    <source>
        <dbReference type="Proteomes" id="UP000789860"/>
    </source>
</evidence>
<comment type="caution">
    <text evidence="1">The sequence shown here is derived from an EMBL/GenBank/DDBJ whole genome shotgun (WGS) entry which is preliminary data.</text>
</comment>
<accession>A0ACA9JV89</accession>
<feature type="non-terminal residue" evidence="1">
    <location>
        <position position="1"/>
    </location>
</feature>
<dbReference type="Proteomes" id="UP000789860">
    <property type="component" value="Unassembled WGS sequence"/>
</dbReference>
<sequence length="432" mass="50626">ENKEFSRFLEGENDAYIDPDYEYAILDDSYSEISCNSNTTNTIKASNVDNHEDFTFINAMSNFIKAYADSRSINDNNLEEININWLDSETDFTSEAGSLVDFDNEQELDIEITNHEETSENSNQCITDIKQDEDEPPKQVSLMIEKHPEQFGKALGRLIWKSKRNVKENIHYLENPLSLQEYKHGFPLTIRQFFNSMLDYIQYQKWITVHKKQQQRRIIVTEYDSTRGEKISLFLISVLLTITFPSVNIWLTHILSSLCQKPHYQSSLYTVLCTANVVSHTSRHERRLTKMRQKDVDPCHKLWRGENILNICIMDNVDLKEKTFTYDNIFDATRKTMHCIIRIIIQFKFPKPLSEIVSENIVDIDIDTNFRVGTSIYLENELSRCTNMFNTLINENSDFDIQDIMFFQKSNEQQQVNGESFDVIDDCLTDMF</sequence>
<organism evidence="1 2">
    <name type="scientific">Scutellospora calospora</name>
    <dbReference type="NCBI Taxonomy" id="85575"/>
    <lineage>
        <taxon>Eukaryota</taxon>
        <taxon>Fungi</taxon>
        <taxon>Fungi incertae sedis</taxon>
        <taxon>Mucoromycota</taxon>
        <taxon>Glomeromycotina</taxon>
        <taxon>Glomeromycetes</taxon>
        <taxon>Diversisporales</taxon>
        <taxon>Gigasporaceae</taxon>
        <taxon>Scutellospora</taxon>
    </lineage>
</organism>
<name>A0ACA9JV89_9GLOM</name>
<proteinExistence type="predicted"/>
<gene>
    <name evidence="1" type="ORF">SCALOS_LOCUS421</name>
</gene>
<dbReference type="EMBL" id="CAJVPM010000199">
    <property type="protein sequence ID" value="CAG8438117.1"/>
    <property type="molecule type" value="Genomic_DNA"/>
</dbReference>
<evidence type="ECO:0000313" key="1">
    <source>
        <dbReference type="EMBL" id="CAG8438117.1"/>
    </source>
</evidence>
<protein>
    <submittedName>
        <fullName evidence="1">4683_t:CDS:1</fullName>
    </submittedName>
</protein>
<keyword evidence="2" id="KW-1185">Reference proteome</keyword>